<evidence type="ECO:0000313" key="2">
    <source>
        <dbReference type="Proteomes" id="UP000542742"/>
    </source>
</evidence>
<keyword evidence="2" id="KW-1185">Reference proteome</keyword>
<dbReference type="InterPro" id="IPR003718">
    <property type="entry name" value="OsmC/Ohr_fam"/>
</dbReference>
<dbReference type="EMBL" id="JACHMF010000001">
    <property type="protein sequence ID" value="MBB4692857.1"/>
    <property type="molecule type" value="Genomic_DNA"/>
</dbReference>
<dbReference type="RefSeq" id="WP_184951535.1">
    <property type="nucleotide sequence ID" value="NZ_BOMC01000063.1"/>
</dbReference>
<evidence type="ECO:0000313" key="1">
    <source>
        <dbReference type="EMBL" id="MBB4692857.1"/>
    </source>
</evidence>
<reference evidence="1 2" key="1">
    <citation type="submission" date="2020-08" db="EMBL/GenBank/DDBJ databases">
        <title>Sequencing the genomes of 1000 actinobacteria strains.</title>
        <authorList>
            <person name="Klenk H.-P."/>
        </authorList>
    </citation>
    <scope>NUCLEOTIDE SEQUENCE [LARGE SCALE GENOMIC DNA]</scope>
    <source>
        <strain evidence="1 2">DSM 45518</strain>
    </source>
</reference>
<protein>
    <submittedName>
        <fullName evidence="1">Putative OsmC-like protein</fullName>
    </submittedName>
</protein>
<name>A0A7W7G1M0_9ACTN</name>
<dbReference type="Proteomes" id="UP000542742">
    <property type="component" value="Unassembled WGS sequence"/>
</dbReference>
<dbReference type="Pfam" id="PF02566">
    <property type="entry name" value="OsmC"/>
    <property type="match status" value="1"/>
</dbReference>
<dbReference type="SUPFAM" id="SSF82784">
    <property type="entry name" value="OsmC-like"/>
    <property type="match status" value="1"/>
</dbReference>
<dbReference type="InterPro" id="IPR036102">
    <property type="entry name" value="OsmC/Ohrsf"/>
</dbReference>
<gene>
    <name evidence="1" type="ORF">BKA14_003005</name>
</gene>
<dbReference type="Gene3D" id="3.30.300.20">
    <property type="match status" value="1"/>
</dbReference>
<dbReference type="AlphaFoldDB" id="A0A7W7G1M0"/>
<sequence>MSDEKKRSVEIERTSVGAYEIRNVRGGSMSLGTGDDERFTPVELLLAALGGCSGIDVDLVVSRRAEPSRFVIRVRGDKIRDEAGSNRLENLEVEFDVEFPPGPEGDRARAVVPRLIQQSHDRLCTVTRTVETGTPVSTVHKA</sequence>
<comment type="caution">
    <text evidence="1">The sequence shown here is derived from an EMBL/GenBank/DDBJ whole genome shotgun (WGS) entry which is preliminary data.</text>
</comment>
<proteinExistence type="predicted"/>
<dbReference type="InterPro" id="IPR015946">
    <property type="entry name" value="KH_dom-like_a/b"/>
</dbReference>
<organism evidence="1 2">
    <name type="scientific">Paractinoplanes abujensis</name>
    <dbReference type="NCBI Taxonomy" id="882441"/>
    <lineage>
        <taxon>Bacteria</taxon>
        <taxon>Bacillati</taxon>
        <taxon>Actinomycetota</taxon>
        <taxon>Actinomycetes</taxon>
        <taxon>Micromonosporales</taxon>
        <taxon>Micromonosporaceae</taxon>
        <taxon>Paractinoplanes</taxon>
    </lineage>
</organism>
<accession>A0A7W7G1M0</accession>